<dbReference type="Proteomes" id="UP001164693">
    <property type="component" value="Chromosome"/>
</dbReference>
<dbReference type="RefSeq" id="WP_269445547.1">
    <property type="nucleotide sequence ID" value="NZ_CP097463.1"/>
</dbReference>
<dbReference type="EMBL" id="CP097463">
    <property type="protein sequence ID" value="WAX59007.1"/>
    <property type="molecule type" value="Genomic_DNA"/>
</dbReference>
<organism evidence="1 2">
    <name type="scientific">Jatrophihabitans cynanchi</name>
    <dbReference type="NCBI Taxonomy" id="2944128"/>
    <lineage>
        <taxon>Bacteria</taxon>
        <taxon>Bacillati</taxon>
        <taxon>Actinomycetota</taxon>
        <taxon>Actinomycetes</taxon>
        <taxon>Jatrophihabitantales</taxon>
        <taxon>Jatrophihabitantaceae</taxon>
        <taxon>Jatrophihabitans</taxon>
    </lineage>
</organism>
<name>A0ABY7K2G5_9ACTN</name>
<keyword evidence="2" id="KW-1185">Reference proteome</keyword>
<protein>
    <recommendedName>
        <fullName evidence="3">DUF3303 domain-containing protein</fullName>
    </recommendedName>
</protein>
<gene>
    <name evidence="1" type="ORF">M6B22_09670</name>
</gene>
<evidence type="ECO:0000313" key="2">
    <source>
        <dbReference type="Proteomes" id="UP001164693"/>
    </source>
</evidence>
<sequence length="96" mass="10441">MRCMLKLELDTEAGNKAISDGTLPKIMQEVMDKTKPEASYFSTESGCRTAFIFFDLAGPSDIPAIAEPAFAQLHARVTFTPVMNSDDLQKGLAQLG</sequence>
<evidence type="ECO:0000313" key="1">
    <source>
        <dbReference type="EMBL" id="WAX59007.1"/>
    </source>
</evidence>
<proteinExistence type="predicted"/>
<evidence type="ECO:0008006" key="3">
    <source>
        <dbReference type="Google" id="ProtNLM"/>
    </source>
</evidence>
<reference evidence="1" key="1">
    <citation type="submission" date="2022-05" db="EMBL/GenBank/DDBJ databases">
        <title>Jatrophihabitans sp. SB3-54 whole genome sequence.</title>
        <authorList>
            <person name="Suh M.K."/>
            <person name="Eom M.K."/>
            <person name="Kim J.S."/>
            <person name="Kim H.S."/>
            <person name="Do H.E."/>
            <person name="Shin Y.K."/>
            <person name="Lee J.-S."/>
        </authorList>
    </citation>
    <scope>NUCLEOTIDE SEQUENCE</scope>
    <source>
        <strain evidence="1">SB3-54</strain>
    </source>
</reference>
<accession>A0ABY7K2G5</accession>